<dbReference type="SUPFAM" id="SSF52540">
    <property type="entry name" value="P-loop containing nucleoside triphosphate hydrolases"/>
    <property type="match status" value="1"/>
</dbReference>
<dbReference type="InterPro" id="IPR027417">
    <property type="entry name" value="P-loop_NTPase"/>
</dbReference>
<dbReference type="InterPro" id="IPR005225">
    <property type="entry name" value="Small_GTP-bd"/>
</dbReference>
<dbReference type="PANTHER" id="PTHR47977">
    <property type="entry name" value="RAS-RELATED PROTEIN RAB"/>
    <property type="match status" value="1"/>
</dbReference>
<name>A0ABM0H1E4_SACKO</name>
<evidence type="ECO:0000313" key="4">
    <source>
        <dbReference type="RefSeq" id="XP_002742053.1"/>
    </source>
</evidence>
<dbReference type="SMART" id="SM00174">
    <property type="entry name" value="RHO"/>
    <property type="match status" value="1"/>
</dbReference>
<dbReference type="Gene3D" id="3.40.50.300">
    <property type="entry name" value="P-loop containing nucleotide triphosphate hydrolases"/>
    <property type="match status" value="1"/>
</dbReference>
<keyword evidence="3" id="KW-1185">Reference proteome</keyword>
<dbReference type="InterPro" id="IPR050227">
    <property type="entry name" value="Rab"/>
</dbReference>
<keyword evidence="2" id="KW-0342">GTP-binding</keyword>
<protein>
    <submittedName>
        <fullName evidence="4">DnaJ homolog subfamily C member 27-like</fullName>
    </submittedName>
</protein>
<dbReference type="GeneID" id="100368102"/>
<organism evidence="3 4">
    <name type="scientific">Saccoglossus kowalevskii</name>
    <name type="common">Acorn worm</name>
    <dbReference type="NCBI Taxonomy" id="10224"/>
    <lineage>
        <taxon>Eukaryota</taxon>
        <taxon>Metazoa</taxon>
        <taxon>Hemichordata</taxon>
        <taxon>Enteropneusta</taxon>
        <taxon>Harrimaniidae</taxon>
        <taxon>Saccoglossus</taxon>
    </lineage>
</organism>
<gene>
    <name evidence="4" type="primary">LOC100368102</name>
</gene>
<evidence type="ECO:0000256" key="2">
    <source>
        <dbReference type="ARBA" id="ARBA00023134"/>
    </source>
</evidence>
<accession>A0ABM0H1E4</accession>
<reference evidence="4" key="1">
    <citation type="submission" date="2025-08" db="UniProtKB">
        <authorList>
            <consortium name="RefSeq"/>
        </authorList>
    </citation>
    <scope>IDENTIFICATION</scope>
    <source>
        <tissue evidence="4">Testes</tissue>
    </source>
</reference>
<dbReference type="NCBIfam" id="TIGR00231">
    <property type="entry name" value="small_GTP"/>
    <property type="match status" value="1"/>
</dbReference>
<dbReference type="Pfam" id="PF00071">
    <property type="entry name" value="Ras"/>
    <property type="match status" value="1"/>
</dbReference>
<dbReference type="Proteomes" id="UP000694865">
    <property type="component" value="Unplaced"/>
</dbReference>
<dbReference type="PROSITE" id="PS51421">
    <property type="entry name" value="RAS"/>
    <property type="match status" value="1"/>
</dbReference>
<dbReference type="RefSeq" id="XP_002742053.1">
    <property type="nucleotide sequence ID" value="XM_002742007.2"/>
</dbReference>
<evidence type="ECO:0000313" key="3">
    <source>
        <dbReference type="Proteomes" id="UP000694865"/>
    </source>
</evidence>
<dbReference type="PROSITE" id="PS51419">
    <property type="entry name" value="RAB"/>
    <property type="match status" value="1"/>
</dbReference>
<sequence length="194" mass="21664">MDRSPGHLSKNVKDIVDSLVWIKVVAVGSVGVGKTCLIKHFCESKFTSSYQATVGVDYGFKIQNINGTDLRVHLWDLSGHPDYADVRSELYRDTQACFIVYDVTNSASFEHLELWLKELLRCGAGNSYTLVVANKTDLDSKRVISVDEGRKWAAAHKLKYYETSAHGGDGIEKMFTDLLTAVVSKKPLQYHGDM</sequence>
<evidence type="ECO:0000256" key="1">
    <source>
        <dbReference type="ARBA" id="ARBA00022741"/>
    </source>
</evidence>
<dbReference type="InterPro" id="IPR001806">
    <property type="entry name" value="Small_GTPase"/>
</dbReference>
<proteinExistence type="predicted"/>
<dbReference type="PRINTS" id="PR00449">
    <property type="entry name" value="RASTRNSFRMNG"/>
</dbReference>
<keyword evidence="1" id="KW-0547">Nucleotide-binding</keyword>
<dbReference type="SMART" id="SM00175">
    <property type="entry name" value="RAB"/>
    <property type="match status" value="1"/>
</dbReference>
<dbReference type="SMART" id="SM00173">
    <property type="entry name" value="RAS"/>
    <property type="match status" value="1"/>
</dbReference>